<gene>
    <name evidence="1" type="ORF">MAE30S32_42930</name>
</gene>
<dbReference type="RefSeq" id="WP_147073543.1">
    <property type="nucleotide sequence ID" value="NZ_BHVU01000423.1"/>
</dbReference>
<evidence type="ECO:0000313" key="2">
    <source>
        <dbReference type="Proteomes" id="UP000321223"/>
    </source>
</evidence>
<dbReference type="AlphaFoldDB" id="A0A510PPL0"/>
<comment type="caution">
    <text evidence="1">The sequence shown here is derived from an EMBL/GenBank/DDBJ whole genome shotgun (WGS) entry which is preliminary data.</text>
</comment>
<accession>A0A510PPL0</accession>
<dbReference type="Proteomes" id="UP000321223">
    <property type="component" value="Unassembled WGS sequence"/>
</dbReference>
<name>A0A510PPL0_MICAE</name>
<evidence type="ECO:0000313" key="1">
    <source>
        <dbReference type="EMBL" id="GCA95641.1"/>
    </source>
</evidence>
<organism evidence="1 2">
    <name type="scientific">Microcystis aeruginosa 11-30S32</name>
    <dbReference type="NCBI Taxonomy" id="2358142"/>
    <lineage>
        <taxon>Bacteria</taxon>
        <taxon>Bacillati</taxon>
        <taxon>Cyanobacteriota</taxon>
        <taxon>Cyanophyceae</taxon>
        <taxon>Oscillatoriophycideae</taxon>
        <taxon>Chroococcales</taxon>
        <taxon>Microcystaceae</taxon>
        <taxon>Microcystis</taxon>
    </lineage>
</organism>
<protein>
    <submittedName>
        <fullName evidence="1">Uncharacterized protein</fullName>
    </submittedName>
</protein>
<sequence length="108" mass="12510">MHINLSTDEATRLLKKDDNADWSWSGAFTLIEYLEDLEEQTNQKIEFDPIAIRCDYSEYSSILEAAKDYSFIPPEDSDQEEIEAAAFTYFENQTTIIKFEGGVIIQHF</sequence>
<dbReference type="EMBL" id="BHVU01000423">
    <property type="protein sequence ID" value="GCA95641.1"/>
    <property type="molecule type" value="Genomic_DNA"/>
</dbReference>
<reference evidence="1 2" key="1">
    <citation type="journal article" date="2019" name="Appl. Environ. Microbiol.">
        <title>Co-occurrence of broad and narrow host-range viruses infecting the toxic bloom-forming cyanobacterium Microcystis aeruginosa.</title>
        <authorList>
            <person name="Morimoto D."/>
            <person name="Tominaga K."/>
            <person name="Nishimura Y."/>
            <person name="Yoshida N."/>
            <person name="Kimura S."/>
            <person name="Sako Y."/>
            <person name="Yoshida T."/>
        </authorList>
    </citation>
    <scope>NUCLEOTIDE SEQUENCE [LARGE SCALE GENOMIC DNA]</scope>
    <source>
        <strain evidence="1 2">11-30S32</strain>
    </source>
</reference>
<proteinExistence type="predicted"/>